<feature type="domain" description="tRNA/rRNA methyltransferase SpoU type" evidence="3">
    <location>
        <begin position="1296"/>
        <end position="1438"/>
    </location>
</feature>
<keyword evidence="1" id="KW-0489">Methyltransferase</keyword>
<dbReference type="GO" id="GO:0003723">
    <property type="term" value="F:RNA binding"/>
    <property type="evidence" value="ECO:0007669"/>
    <property type="project" value="InterPro"/>
</dbReference>
<dbReference type="RefSeq" id="XP_003668615.1">
    <property type="nucleotide sequence ID" value="XM_003668567.1"/>
</dbReference>
<evidence type="ECO:0000313" key="5">
    <source>
        <dbReference type="Proteomes" id="UP000000689"/>
    </source>
</evidence>
<evidence type="ECO:0000313" key="4">
    <source>
        <dbReference type="EMBL" id="CCD23372.1"/>
    </source>
</evidence>
<dbReference type="KEGG" id="ndi:NDAI_0B03380"/>
<dbReference type="CDD" id="cd18091">
    <property type="entry name" value="SpoU-like_TRM3-like"/>
    <property type="match status" value="1"/>
</dbReference>
<reference evidence="4 5" key="1">
    <citation type="journal article" date="2011" name="Proc. Natl. Acad. Sci. U.S.A.">
        <title>Evolutionary erosion of yeast sex chromosomes by mating-type switching accidents.</title>
        <authorList>
            <person name="Gordon J.L."/>
            <person name="Armisen D."/>
            <person name="Proux-Wera E."/>
            <person name="Oheigeartaigh S.S."/>
            <person name="Byrne K.P."/>
            <person name="Wolfe K.H."/>
        </authorList>
    </citation>
    <scope>NUCLEOTIDE SEQUENCE [LARGE SCALE GENOMIC DNA]</scope>
    <source>
        <strain evidence="5">ATCC 10597 / BCRC 20456 / CBS 421 / NBRC 0211 / NRRL Y-12639</strain>
    </source>
</reference>
<name>G0W6G1_NAUDC</name>
<evidence type="ECO:0000256" key="1">
    <source>
        <dbReference type="ARBA" id="ARBA00022603"/>
    </source>
</evidence>
<dbReference type="InterPro" id="IPR029026">
    <property type="entry name" value="tRNA_m1G_MTases_N"/>
</dbReference>
<keyword evidence="5" id="KW-1185">Reference proteome</keyword>
<dbReference type="Gene3D" id="3.40.1280.10">
    <property type="match status" value="1"/>
</dbReference>
<dbReference type="SUPFAM" id="SSF75217">
    <property type="entry name" value="alpha/beta knot"/>
    <property type="match status" value="1"/>
</dbReference>
<dbReference type="InterPro" id="IPR044748">
    <property type="entry name" value="Trm3/TARBP1_C"/>
</dbReference>
<dbReference type="PANTHER" id="PTHR12029:SF11">
    <property type="entry name" value="METHYLTRANSFERASE TARBP1-RELATED"/>
    <property type="match status" value="1"/>
</dbReference>
<dbReference type="eggNOG" id="KOG0839">
    <property type="taxonomic scope" value="Eukaryota"/>
</dbReference>
<dbReference type="HOGENOM" id="CLU_005519_0_0_1"/>
<dbReference type="Pfam" id="PF00588">
    <property type="entry name" value="SpoU_methylase"/>
    <property type="match status" value="1"/>
</dbReference>
<dbReference type="OMA" id="VTADRWM"/>
<protein>
    <recommendedName>
        <fullName evidence="3">tRNA/rRNA methyltransferase SpoU type domain-containing protein</fullName>
    </recommendedName>
</protein>
<dbReference type="FunFam" id="3.40.1280.10:FF:000022">
    <property type="entry name" value="Trm3p"/>
    <property type="match status" value="1"/>
</dbReference>
<dbReference type="InterPro" id="IPR001537">
    <property type="entry name" value="SpoU_MeTrfase"/>
</dbReference>
<proteinExistence type="predicted"/>
<accession>G0W6G1</accession>
<dbReference type="Proteomes" id="UP000000689">
    <property type="component" value="Chromosome 2"/>
</dbReference>
<evidence type="ECO:0000256" key="2">
    <source>
        <dbReference type="ARBA" id="ARBA00022679"/>
    </source>
</evidence>
<dbReference type="GeneID" id="11497826"/>
<dbReference type="InterPro" id="IPR045330">
    <property type="entry name" value="TRM3/TARBP1"/>
</dbReference>
<dbReference type="STRING" id="1071378.G0W6G1"/>
<dbReference type="EMBL" id="HE580268">
    <property type="protein sequence ID" value="CCD23372.1"/>
    <property type="molecule type" value="Genomic_DNA"/>
</dbReference>
<sequence>MSSSGLITKILGPDDQLKLVTELIEHDQLEQLLEICNISELDLSRDPQTIDNLFHKIQQRFDLNFHDLRERTDSNLNQLNEYLENKDAQILAQLIAQTNELWKKFDAWVTNKILQYILSNHKKLFDAEFYNEIMARFLNNDKMSYDIEAIENIEEFEIVYDLHLLESVYLFEDPTRKPLVSNTSDRLLLPLLSCNIETIATGASKLMRWRIIAIHETCNIDQEFDKLTWSLLKDLYVAGKEASWKQKNYLSFLLRILSDKKMSPELIKFVQTEQYWVHLQDSLNHTVHELRKLGLSILKLTIQCLSEGIDAFTTTSFHWDPSKVEEITETWKRFTTLYEIVALDTALNQLHAANADIIGLFDDATIYPSWGLILFSTGLMASMESVRKYTMSLVFEVRDAAVFSTNTSILLETILPSMMQAHYYNTDKLLCPYGDRVALFVCDILSQPVDEVHHSNLLLDLFKLLIKEGTSFDPARIYVSIGVLKFLEVNHANILSYDHLNLIKKLYEFESEDEVFQTTIQTIYLKFLLYVHPTIEPSHWIQTMVSHLYWNKGSYRYLSPLLDSFRDVAVSRFNPNNTTEQLQFTIGNEPTFDALTLILFDDQEVEITNEIIFEIIKSKEHVKVLSSEKVVNVLITLLSGTENDDVYLDSYTLADYEGFTASTWNSLNISPLWVSIRDKFSPEKFKFFVSIFKKMVSDSIQNFHINADEVLSLYGKITEYLQEFPKHKENFRVKDVIYGTYFDFLLVFLKINFLDEEKDELRKILNMVDSNIHQDNGNYLGNLGVTKICQFLLDTYVVINPKTEPEVDEKNSSIIHFIFDNMISIWDVISTDRLVLKERELYLSLLKTIFHPSILYMASLPIAAHGMVSRFEQYGKDIISHGFSRRGLLPLLGLQICKFMEKYGKTLNNDAIDYWWLIKIISLCFIQPQMSVNIFKLKPVIAHLFDKKLSLYFIKGSGLYEEVYGSEEISSRVLIINSMLLSSDYFKIQFISELVKRNNLLISKKRIDGPEETERLLLWELLLMCRHQSASTLDISKDIKDMILSNITMEEGSPLVRTYKEWFIAYNFAKKFNEKKATEIEDFIFELLVDHSKPIQVVSAEKICFLVLKALTIEGKFDVTRLLERFISNIVPNATSNKPLVRHFSNSLMLSFWPIFETSIKNATLKSILKNLFLNAQKTQLFGKYRAGDANIWDLYDDLTLVSIFGGVIRKITDHAAPYISEMTFKKYLINKDLFPMGKDENTLWLNKRSSLEATISGSEDLTEKGFQLQTKSGAWETVLDIDTKKSNEMVKRSDLIVVASLVDKPPNLGGICRLCDVLGVGLLTVQDIKVKNHPQFKNVAVTADRWMPMEEVPVDGIVEFMKLKKREGYSLIGLEQTDKSVKLDNDYRFPRKCLILLGTEAHGIPGPLLNELDLCLEIKQFGVIRSMNIQTATAVIVQSYTVQHM</sequence>
<dbReference type="InterPro" id="IPR029028">
    <property type="entry name" value="Alpha/beta_knot_MTases"/>
</dbReference>
<dbReference type="GO" id="GO:0002128">
    <property type="term" value="P:tRNA nucleoside ribose methylation"/>
    <property type="evidence" value="ECO:0007669"/>
    <property type="project" value="EnsemblFungi"/>
</dbReference>
<dbReference type="GO" id="GO:0016423">
    <property type="term" value="F:tRNA (guanine) methyltransferase activity"/>
    <property type="evidence" value="ECO:0007669"/>
    <property type="project" value="EnsemblFungi"/>
</dbReference>
<keyword evidence="2" id="KW-0808">Transferase</keyword>
<organism evidence="4 5">
    <name type="scientific">Naumovozyma dairenensis (strain ATCC 10597 / BCRC 20456 / CBS 421 / NBRC 0211 / NRRL Y-12639)</name>
    <name type="common">Saccharomyces dairenensis</name>
    <dbReference type="NCBI Taxonomy" id="1071378"/>
    <lineage>
        <taxon>Eukaryota</taxon>
        <taxon>Fungi</taxon>
        <taxon>Dikarya</taxon>
        <taxon>Ascomycota</taxon>
        <taxon>Saccharomycotina</taxon>
        <taxon>Saccharomycetes</taxon>
        <taxon>Saccharomycetales</taxon>
        <taxon>Saccharomycetaceae</taxon>
        <taxon>Naumovozyma</taxon>
    </lineage>
</organism>
<dbReference type="PANTHER" id="PTHR12029">
    <property type="entry name" value="RNA METHYLTRANSFERASE"/>
    <property type="match status" value="1"/>
</dbReference>
<gene>
    <name evidence="4" type="primary">NDAI0B03380</name>
    <name evidence="4" type="ordered locus">NDAI_0B03380</name>
</gene>
<evidence type="ECO:0000259" key="3">
    <source>
        <dbReference type="Pfam" id="PF00588"/>
    </source>
</evidence>
<dbReference type="GO" id="GO:0034599">
    <property type="term" value="P:cellular response to oxidative stress"/>
    <property type="evidence" value="ECO:0007669"/>
    <property type="project" value="EnsemblFungi"/>
</dbReference>
<dbReference type="OrthoDB" id="241340at2759"/>